<accession>A0ABV9FES8</accession>
<dbReference type="PANTHER" id="PTHR43310">
    <property type="entry name" value="SULFATE TRANSPORTER YBAR-RELATED"/>
    <property type="match status" value="1"/>
</dbReference>
<dbReference type="Gene3D" id="3.30.750.24">
    <property type="entry name" value="STAS domain"/>
    <property type="match status" value="1"/>
</dbReference>
<dbReference type="CDD" id="cd07042">
    <property type="entry name" value="STAS_SulP_like_sulfate_transporter"/>
    <property type="match status" value="1"/>
</dbReference>
<evidence type="ECO:0000313" key="8">
    <source>
        <dbReference type="Proteomes" id="UP001596028"/>
    </source>
</evidence>
<evidence type="ECO:0000256" key="3">
    <source>
        <dbReference type="ARBA" id="ARBA00022989"/>
    </source>
</evidence>
<dbReference type="PROSITE" id="PS50801">
    <property type="entry name" value="STAS"/>
    <property type="match status" value="1"/>
</dbReference>
<dbReference type="RefSeq" id="WP_378097543.1">
    <property type="nucleotide sequence ID" value="NZ_JBHSEP010000010.1"/>
</dbReference>
<evidence type="ECO:0000256" key="5">
    <source>
        <dbReference type="SAM" id="Phobius"/>
    </source>
</evidence>
<sequence>MLHRLKTTWFSNIRADVLAGITTVLALIPDSLAFAFIAGVNPMISIYSTICILVLISIFGGRPAMVSSTAGSMAVLMTALVAQHGVEYLFAATILTGILQFAMGALKMGRWMSFVPHSVITGFINSLAILIFLSQLRYFDGQSWQMYAMVGATLAIIYLFPRLTKAIPSPLVAVGVMTLAVFAGQMGLDTVGDVATIEPAIPMFHLPGIPLTWETLWILLPTAFSLAVVGYSETLLTQTIVDEMTEEKTSKDKELKGQGIANTVTGFFGGMAGCALIAESAINVKVGGRGRLSTLVAALALLLLVFVLEDVLNAIPMAALVGVMMMVCIEIFDWSYLRSIRSKPAAHTFIMLVTVAIVVVTHDLAIGVIVGVLLSALLYAYRSATRLDIRDEWNGEERVYRVSGQLFFVSSDKLMDRIDFNDEAPNVCLDLTASQVWDHTARKTLDKIVVRLEGKGKKVRVLQQAADSRASA</sequence>
<dbReference type="PANTHER" id="PTHR43310:SF1">
    <property type="entry name" value="SULFATE TRANSPORTER YBAR-RELATED"/>
    <property type="match status" value="1"/>
</dbReference>
<keyword evidence="8" id="KW-1185">Reference proteome</keyword>
<comment type="caution">
    <text evidence="7">The sequence shown here is derived from an EMBL/GenBank/DDBJ whole genome shotgun (WGS) entry which is preliminary data.</text>
</comment>
<feature type="transmembrane region" description="Helical" evidence="5">
    <location>
        <begin position="259"/>
        <end position="278"/>
    </location>
</feature>
<reference evidence="8" key="1">
    <citation type="journal article" date="2019" name="Int. J. Syst. Evol. Microbiol.">
        <title>The Global Catalogue of Microorganisms (GCM) 10K type strain sequencing project: providing services to taxonomists for standard genome sequencing and annotation.</title>
        <authorList>
            <consortium name="The Broad Institute Genomics Platform"/>
            <consortium name="The Broad Institute Genome Sequencing Center for Infectious Disease"/>
            <person name="Wu L."/>
            <person name="Ma J."/>
        </authorList>
    </citation>
    <scope>NUCLEOTIDE SEQUENCE [LARGE SCALE GENOMIC DNA]</scope>
    <source>
        <strain evidence="8">CCUG 49571</strain>
    </source>
</reference>
<feature type="domain" description="STAS" evidence="6">
    <location>
        <begin position="399"/>
        <end position="461"/>
    </location>
</feature>
<proteinExistence type="predicted"/>
<keyword evidence="4 5" id="KW-0472">Membrane</keyword>
<organism evidence="7 8">
    <name type="scientific">Cohnella hongkongensis</name>
    <dbReference type="NCBI Taxonomy" id="178337"/>
    <lineage>
        <taxon>Bacteria</taxon>
        <taxon>Bacillati</taxon>
        <taxon>Bacillota</taxon>
        <taxon>Bacilli</taxon>
        <taxon>Bacillales</taxon>
        <taxon>Paenibacillaceae</taxon>
        <taxon>Cohnella</taxon>
    </lineage>
</organism>
<feature type="transmembrane region" description="Helical" evidence="5">
    <location>
        <begin position="314"/>
        <end position="337"/>
    </location>
</feature>
<evidence type="ECO:0000256" key="4">
    <source>
        <dbReference type="ARBA" id="ARBA00023136"/>
    </source>
</evidence>
<feature type="transmembrane region" description="Helical" evidence="5">
    <location>
        <begin position="43"/>
        <end position="59"/>
    </location>
</feature>
<gene>
    <name evidence="7" type="ORF">ACFO3S_14930</name>
</gene>
<dbReference type="SUPFAM" id="SSF52091">
    <property type="entry name" value="SpoIIaa-like"/>
    <property type="match status" value="1"/>
</dbReference>
<dbReference type="Pfam" id="PF00916">
    <property type="entry name" value="Sulfate_transp"/>
    <property type="match status" value="2"/>
</dbReference>
<feature type="transmembrane region" description="Helical" evidence="5">
    <location>
        <begin position="144"/>
        <end position="160"/>
    </location>
</feature>
<evidence type="ECO:0000256" key="1">
    <source>
        <dbReference type="ARBA" id="ARBA00004141"/>
    </source>
</evidence>
<evidence type="ECO:0000313" key="7">
    <source>
        <dbReference type="EMBL" id="MFC4599543.1"/>
    </source>
</evidence>
<dbReference type="InterPro" id="IPR036513">
    <property type="entry name" value="STAS_dom_sf"/>
</dbReference>
<evidence type="ECO:0000259" key="6">
    <source>
        <dbReference type="PROSITE" id="PS50801"/>
    </source>
</evidence>
<feature type="transmembrane region" description="Helical" evidence="5">
    <location>
        <begin position="118"/>
        <end position="138"/>
    </location>
</feature>
<comment type="subcellular location">
    <subcellularLocation>
        <location evidence="1">Membrane</location>
        <topology evidence="1">Multi-pass membrane protein</topology>
    </subcellularLocation>
</comment>
<evidence type="ECO:0000256" key="2">
    <source>
        <dbReference type="ARBA" id="ARBA00022692"/>
    </source>
</evidence>
<feature type="transmembrane region" description="Helical" evidence="5">
    <location>
        <begin position="167"/>
        <end position="188"/>
    </location>
</feature>
<keyword evidence="2 5" id="KW-0812">Transmembrane</keyword>
<dbReference type="InterPro" id="IPR052706">
    <property type="entry name" value="Membrane-Transporter-like"/>
</dbReference>
<dbReference type="EMBL" id="JBHSEP010000010">
    <property type="protein sequence ID" value="MFC4599543.1"/>
    <property type="molecule type" value="Genomic_DNA"/>
</dbReference>
<feature type="transmembrane region" description="Helical" evidence="5">
    <location>
        <begin position="349"/>
        <end position="381"/>
    </location>
</feature>
<dbReference type="InterPro" id="IPR011547">
    <property type="entry name" value="SLC26A/SulP_dom"/>
</dbReference>
<dbReference type="Pfam" id="PF01740">
    <property type="entry name" value="STAS"/>
    <property type="match status" value="1"/>
</dbReference>
<protein>
    <submittedName>
        <fullName evidence="7">SulP family inorganic anion transporter</fullName>
    </submittedName>
</protein>
<feature type="transmembrane region" description="Helical" evidence="5">
    <location>
        <begin position="290"/>
        <end position="308"/>
    </location>
</feature>
<dbReference type="Proteomes" id="UP001596028">
    <property type="component" value="Unassembled WGS sequence"/>
</dbReference>
<name>A0ABV9FES8_9BACL</name>
<dbReference type="InterPro" id="IPR002645">
    <property type="entry name" value="STAS_dom"/>
</dbReference>
<keyword evidence="3 5" id="KW-1133">Transmembrane helix</keyword>